<dbReference type="GO" id="GO:0003677">
    <property type="term" value="F:DNA binding"/>
    <property type="evidence" value="ECO:0007669"/>
    <property type="project" value="UniProtKB-KW"/>
</dbReference>
<evidence type="ECO:0000313" key="5">
    <source>
        <dbReference type="EMBL" id="OPJ58634.1"/>
    </source>
</evidence>
<evidence type="ECO:0000313" key="6">
    <source>
        <dbReference type="Proteomes" id="UP000191056"/>
    </source>
</evidence>
<dbReference type="AlphaFoldDB" id="A0A1V4IFL3"/>
<accession>A0A1V4IFL3</accession>
<protein>
    <submittedName>
        <fullName evidence="5">Multidrug resistance operon repressor</fullName>
    </submittedName>
</protein>
<dbReference type="GO" id="GO:0003700">
    <property type="term" value="F:DNA-binding transcription factor activity"/>
    <property type="evidence" value="ECO:0007669"/>
    <property type="project" value="InterPro"/>
</dbReference>
<dbReference type="RefSeq" id="WP_079441414.1">
    <property type="nucleotide sequence ID" value="NZ_MZGT01000062.1"/>
</dbReference>
<evidence type="ECO:0000256" key="3">
    <source>
        <dbReference type="ARBA" id="ARBA00023163"/>
    </source>
</evidence>
<evidence type="ECO:0000259" key="4">
    <source>
        <dbReference type="PROSITE" id="PS50995"/>
    </source>
</evidence>
<gene>
    <name evidence="5" type="primary">mexR</name>
    <name evidence="5" type="ORF">CLCHR_37530</name>
</gene>
<dbReference type="InterPro" id="IPR036390">
    <property type="entry name" value="WH_DNA-bd_sf"/>
</dbReference>
<organism evidence="5 6">
    <name type="scientific">Clostridium chromiireducens</name>
    <dbReference type="NCBI Taxonomy" id="225345"/>
    <lineage>
        <taxon>Bacteria</taxon>
        <taxon>Bacillati</taxon>
        <taxon>Bacillota</taxon>
        <taxon>Clostridia</taxon>
        <taxon>Eubacteriales</taxon>
        <taxon>Clostridiaceae</taxon>
        <taxon>Clostridium</taxon>
    </lineage>
</organism>
<dbReference type="PROSITE" id="PS50995">
    <property type="entry name" value="HTH_MARR_2"/>
    <property type="match status" value="1"/>
</dbReference>
<dbReference type="InterPro" id="IPR036388">
    <property type="entry name" value="WH-like_DNA-bd_sf"/>
</dbReference>
<sequence>MEELYFLNYCGAIYRKSQLYIKAALSDRNMSFSDAMVLIYVSANPGTIQDDIGSNLSIDKSVVARSIKSLEALGLLTRTEDLSNQRVKKVYTTEAAKEFKTYWNKIISQWNKTILADLTPEERSMVIYANYKIKVSAIAADIQNEIKQIK</sequence>
<keyword evidence="1" id="KW-0805">Transcription regulation</keyword>
<name>A0A1V4IFL3_9CLOT</name>
<keyword evidence="2" id="KW-0238">DNA-binding</keyword>
<keyword evidence="3" id="KW-0804">Transcription</keyword>
<dbReference type="Proteomes" id="UP000191056">
    <property type="component" value="Unassembled WGS sequence"/>
</dbReference>
<keyword evidence="6" id="KW-1185">Reference proteome</keyword>
<reference evidence="5 6" key="1">
    <citation type="submission" date="2017-03" db="EMBL/GenBank/DDBJ databases">
        <title>Genome sequence of Clostridium chromiireducens DSM 23318.</title>
        <authorList>
            <person name="Poehlein A."/>
            <person name="Daniel R."/>
        </authorList>
    </citation>
    <scope>NUCLEOTIDE SEQUENCE [LARGE SCALE GENOMIC DNA]</scope>
    <source>
        <strain evidence="5 6">DSM 23318</strain>
    </source>
</reference>
<evidence type="ECO:0000256" key="1">
    <source>
        <dbReference type="ARBA" id="ARBA00023015"/>
    </source>
</evidence>
<dbReference type="PRINTS" id="PR00598">
    <property type="entry name" value="HTHMARR"/>
</dbReference>
<feature type="domain" description="HTH marR-type" evidence="4">
    <location>
        <begin position="1"/>
        <end position="135"/>
    </location>
</feature>
<dbReference type="Pfam" id="PF12802">
    <property type="entry name" value="MarR_2"/>
    <property type="match status" value="1"/>
</dbReference>
<proteinExistence type="predicted"/>
<dbReference type="SMART" id="SM00347">
    <property type="entry name" value="HTH_MARR"/>
    <property type="match status" value="1"/>
</dbReference>
<dbReference type="STRING" id="225345.CLCHR_37530"/>
<dbReference type="SUPFAM" id="SSF46785">
    <property type="entry name" value="Winged helix' DNA-binding domain"/>
    <property type="match status" value="1"/>
</dbReference>
<dbReference type="PANTHER" id="PTHR42756:SF1">
    <property type="entry name" value="TRANSCRIPTIONAL REPRESSOR OF EMRAB OPERON"/>
    <property type="match status" value="1"/>
</dbReference>
<dbReference type="OrthoDB" id="2389730at2"/>
<dbReference type="PANTHER" id="PTHR42756">
    <property type="entry name" value="TRANSCRIPTIONAL REGULATOR, MARR"/>
    <property type="match status" value="1"/>
</dbReference>
<dbReference type="InterPro" id="IPR000835">
    <property type="entry name" value="HTH_MarR-typ"/>
</dbReference>
<dbReference type="EMBL" id="MZGT01000062">
    <property type="protein sequence ID" value="OPJ58634.1"/>
    <property type="molecule type" value="Genomic_DNA"/>
</dbReference>
<evidence type="ECO:0000256" key="2">
    <source>
        <dbReference type="ARBA" id="ARBA00023125"/>
    </source>
</evidence>
<comment type="caution">
    <text evidence="5">The sequence shown here is derived from an EMBL/GenBank/DDBJ whole genome shotgun (WGS) entry which is preliminary data.</text>
</comment>
<dbReference type="Gene3D" id="1.10.10.10">
    <property type="entry name" value="Winged helix-like DNA-binding domain superfamily/Winged helix DNA-binding domain"/>
    <property type="match status" value="1"/>
</dbReference>